<name>D1BF68_SANKS</name>
<dbReference type="GO" id="GO:0055085">
    <property type="term" value="P:transmembrane transport"/>
    <property type="evidence" value="ECO:0007669"/>
    <property type="project" value="InterPro"/>
</dbReference>
<proteinExistence type="inferred from homology"/>
<keyword evidence="9" id="KW-1185">Reference proteome</keyword>
<accession>D1BF68</accession>
<evidence type="ECO:0000259" key="7">
    <source>
        <dbReference type="PROSITE" id="PS50928"/>
    </source>
</evidence>
<dbReference type="Proteomes" id="UP000000322">
    <property type="component" value="Chromosome"/>
</dbReference>
<dbReference type="PANTHER" id="PTHR43839">
    <property type="entry name" value="OPPC IN A BINDING PROTEIN-DEPENDENT TRANSPORT SYSTEM"/>
    <property type="match status" value="1"/>
</dbReference>
<organism evidence="8 9">
    <name type="scientific">Sanguibacter keddieii (strain ATCC 51767 / DSM 10542 / NCFB 3025 / ST-74)</name>
    <dbReference type="NCBI Taxonomy" id="446469"/>
    <lineage>
        <taxon>Bacteria</taxon>
        <taxon>Bacillati</taxon>
        <taxon>Actinomycetota</taxon>
        <taxon>Actinomycetes</taxon>
        <taxon>Micrococcales</taxon>
        <taxon>Sanguibacteraceae</taxon>
        <taxon>Sanguibacter</taxon>
    </lineage>
</organism>
<evidence type="ECO:0000256" key="6">
    <source>
        <dbReference type="SAM" id="MobiDB-lite"/>
    </source>
</evidence>
<dbReference type="Gene3D" id="1.10.3720.10">
    <property type="entry name" value="MetI-like"/>
    <property type="match status" value="1"/>
</dbReference>
<evidence type="ECO:0000256" key="5">
    <source>
        <dbReference type="RuleBase" id="RU363032"/>
    </source>
</evidence>
<dbReference type="InterPro" id="IPR025966">
    <property type="entry name" value="OppC_N"/>
</dbReference>
<keyword evidence="3 5" id="KW-1133">Transmembrane helix</keyword>
<comment type="subcellular location">
    <subcellularLocation>
        <location evidence="5">Cell membrane</location>
        <topology evidence="5">Multi-pass membrane protein</topology>
    </subcellularLocation>
    <subcellularLocation>
        <location evidence="1">Membrane</location>
        <topology evidence="1">Multi-pass membrane protein</topology>
    </subcellularLocation>
</comment>
<dbReference type="GO" id="GO:0005886">
    <property type="term" value="C:plasma membrane"/>
    <property type="evidence" value="ECO:0007669"/>
    <property type="project" value="UniProtKB-SubCell"/>
</dbReference>
<feature type="domain" description="ABC transmembrane type-1" evidence="7">
    <location>
        <begin position="168"/>
        <end position="364"/>
    </location>
</feature>
<dbReference type="EMBL" id="CP001819">
    <property type="protein sequence ID" value="ACZ21364.1"/>
    <property type="molecule type" value="Genomic_DNA"/>
</dbReference>
<keyword evidence="5" id="KW-0813">Transport</keyword>
<feature type="transmembrane region" description="Helical" evidence="5">
    <location>
        <begin position="295"/>
        <end position="320"/>
    </location>
</feature>
<reference evidence="8 9" key="1">
    <citation type="journal article" date="2009" name="Stand. Genomic Sci.">
        <title>Complete genome sequence of Sanguibacter keddieii type strain (ST-74).</title>
        <authorList>
            <person name="Ivanova N."/>
            <person name="Sikorski J."/>
            <person name="Sims D."/>
            <person name="Brettin T."/>
            <person name="Detter J.C."/>
            <person name="Han C."/>
            <person name="Lapidus A."/>
            <person name="Copeland A."/>
            <person name="Glavina Del Rio T."/>
            <person name="Nolan M."/>
            <person name="Chen F."/>
            <person name="Lucas S."/>
            <person name="Tice H."/>
            <person name="Cheng J.F."/>
            <person name="Bruce D."/>
            <person name="Goodwin L."/>
            <person name="Pitluck S."/>
            <person name="Pati A."/>
            <person name="Mavromatis K."/>
            <person name="Chen A."/>
            <person name="Palaniappan K."/>
            <person name="D'haeseleer P."/>
            <person name="Chain P."/>
            <person name="Bristow J."/>
            <person name="Eisen J.A."/>
            <person name="Markowitz V."/>
            <person name="Hugenholtz P."/>
            <person name="Goker M."/>
            <person name="Pukall R."/>
            <person name="Klenk H.P."/>
            <person name="Kyrpides N.C."/>
        </authorList>
    </citation>
    <scope>NUCLEOTIDE SEQUENCE [LARGE SCALE GENOMIC DNA]</scope>
    <source>
        <strain evidence="9">ATCC 51767 / DSM 10542 / NCFB 3025 / ST-74</strain>
    </source>
</reference>
<dbReference type="PROSITE" id="PS50928">
    <property type="entry name" value="ABC_TM1"/>
    <property type="match status" value="1"/>
</dbReference>
<dbReference type="InterPro" id="IPR035906">
    <property type="entry name" value="MetI-like_sf"/>
</dbReference>
<dbReference type="eggNOG" id="COG1173">
    <property type="taxonomic scope" value="Bacteria"/>
</dbReference>
<dbReference type="KEGG" id="ske:Sked_14280"/>
<dbReference type="Pfam" id="PF00528">
    <property type="entry name" value="BPD_transp_1"/>
    <property type="match status" value="1"/>
</dbReference>
<dbReference type="InterPro" id="IPR000515">
    <property type="entry name" value="MetI-like"/>
</dbReference>
<dbReference type="OrthoDB" id="9812701at2"/>
<protein>
    <submittedName>
        <fullName evidence="8">ABC-type dipeptide/oligopeptide/nickel transport system, permease component</fullName>
    </submittedName>
</protein>
<feature type="transmembrane region" description="Helical" evidence="5">
    <location>
        <begin position="340"/>
        <end position="363"/>
    </location>
</feature>
<feature type="transmembrane region" description="Helical" evidence="5">
    <location>
        <begin position="237"/>
        <end position="256"/>
    </location>
</feature>
<evidence type="ECO:0000256" key="1">
    <source>
        <dbReference type="ARBA" id="ARBA00004141"/>
    </source>
</evidence>
<dbReference type="CDD" id="cd06261">
    <property type="entry name" value="TM_PBP2"/>
    <property type="match status" value="1"/>
</dbReference>
<evidence type="ECO:0000313" key="8">
    <source>
        <dbReference type="EMBL" id="ACZ21364.1"/>
    </source>
</evidence>
<feature type="transmembrane region" description="Helical" evidence="5">
    <location>
        <begin position="210"/>
        <end position="231"/>
    </location>
</feature>
<dbReference type="STRING" id="446469.Sked_14280"/>
<gene>
    <name evidence="8" type="ordered locus">Sked_14280</name>
</gene>
<dbReference type="HOGENOM" id="CLU_028518_1_0_11"/>
<feature type="transmembrane region" description="Helical" evidence="5">
    <location>
        <begin position="172"/>
        <end position="198"/>
    </location>
</feature>
<feature type="compositionally biased region" description="Polar residues" evidence="6">
    <location>
        <begin position="1"/>
        <end position="10"/>
    </location>
</feature>
<dbReference type="RefSeq" id="WP_012866433.1">
    <property type="nucleotide sequence ID" value="NC_013521.1"/>
</dbReference>
<evidence type="ECO:0000313" key="9">
    <source>
        <dbReference type="Proteomes" id="UP000000322"/>
    </source>
</evidence>
<sequence>MATSLQTVSAVPSDDGKPAVAPQLPQRTLVWMAFRRHRLAYASLFVIVAAYVLAMFSGFFAPYSTQHLVADRTYAPPQAVHLFSDEGFGLHAYGQSATQDPETLELTWSTDTSERVDLGFFVQGEPYSLLGLTVDRHFFGPMDPSETVFLLGSDRVGHDMLSMLLHGARTSLTIGLVGVAIAFVIGIVLGSVSGYYGGRTDTVIQRIIEFFMSMPTLPLWLGLAAALPTSWSGTQRYFAITLIVAVIGWTDLARVVRGRFLSLRDEQYVVAARLDGASTPRLIGRYLVPSMTSHLIASVTLSVPGMILAETALSFLGLGIQPPDVSWGVLLQEAQNLRALTTAPWLLLPGLAVIITVLAMNFIGDGLRDAADPYQTQSLGGARS</sequence>
<evidence type="ECO:0000256" key="4">
    <source>
        <dbReference type="ARBA" id="ARBA00023136"/>
    </source>
</evidence>
<dbReference type="SUPFAM" id="SSF161098">
    <property type="entry name" value="MetI-like"/>
    <property type="match status" value="1"/>
</dbReference>
<keyword evidence="4 5" id="KW-0472">Membrane</keyword>
<dbReference type="PANTHER" id="PTHR43839:SF3">
    <property type="entry name" value="OLIGOPEPTIDE ABC TRANSPORTER, PERMEASE PROTEIN"/>
    <property type="match status" value="1"/>
</dbReference>
<evidence type="ECO:0000256" key="3">
    <source>
        <dbReference type="ARBA" id="ARBA00022989"/>
    </source>
</evidence>
<dbReference type="Pfam" id="PF12911">
    <property type="entry name" value="OppC_N"/>
    <property type="match status" value="1"/>
</dbReference>
<keyword evidence="2 5" id="KW-0812">Transmembrane</keyword>
<feature type="transmembrane region" description="Helical" evidence="5">
    <location>
        <begin position="39"/>
        <end position="61"/>
    </location>
</feature>
<feature type="region of interest" description="Disordered" evidence="6">
    <location>
        <begin position="1"/>
        <end position="20"/>
    </location>
</feature>
<evidence type="ECO:0000256" key="2">
    <source>
        <dbReference type="ARBA" id="ARBA00022692"/>
    </source>
</evidence>
<dbReference type="AlphaFoldDB" id="D1BF68"/>
<comment type="similarity">
    <text evidence="5">Belongs to the binding-protein-dependent transport system permease family.</text>
</comment>